<comment type="caution">
    <text evidence="1">The sequence shown here is derived from an EMBL/GenBank/DDBJ whole genome shotgun (WGS) entry which is preliminary data.</text>
</comment>
<dbReference type="AlphaFoldDB" id="N8ZHD9"/>
<dbReference type="GeneID" id="94554024"/>
<dbReference type="EMBL" id="APPN01000071">
    <property type="protein sequence ID" value="ENV33159.1"/>
    <property type="molecule type" value="Genomic_DNA"/>
</dbReference>
<dbReference type="HOGENOM" id="CLU_2679256_0_0_6"/>
<dbReference type="RefSeq" id="WP_004865817.1">
    <property type="nucleotide sequence ID" value="NZ_ASYY01000043.1"/>
</dbReference>
<proteinExistence type="predicted"/>
<protein>
    <recommendedName>
        <fullName evidence="3">DNA-binding protein</fullName>
    </recommendedName>
</protein>
<gene>
    <name evidence="1" type="ORF">F960_02881</name>
</gene>
<reference evidence="1 2" key="1">
    <citation type="submission" date="2013-02" db="EMBL/GenBank/DDBJ databases">
        <title>The Genome Sequence of Acinetobacter gerneri CIP 107464.</title>
        <authorList>
            <consortium name="The Broad Institute Genome Sequencing Platform"/>
            <consortium name="The Broad Institute Genome Sequencing Center for Infectious Disease"/>
            <person name="Cerqueira G."/>
            <person name="Feldgarden M."/>
            <person name="Courvalin P."/>
            <person name="Perichon B."/>
            <person name="Grillot-Courvalin C."/>
            <person name="Clermont D."/>
            <person name="Rocha E."/>
            <person name="Yoon E.-J."/>
            <person name="Nemec A."/>
            <person name="Walker B."/>
            <person name="Young S.K."/>
            <person name="Zeng Q."/>
            <person name="Gargeya S."/>
            <person name="Fitzgerald M."/>
            <person name="Haas B."/>
            <person name="Abouelleil A."/>
            <person name="Alvarado L."/>
            <person name="Arachchi H.M."/>
            <person name="Berlin A.M."/>
            <person name="Chapman S.B."/>
            <person name="Dewar J."/>
            <person name="Goldberg J."/>
            <person name="Griggs A."/>
            <person name="Gujja S."/>
            <person name="Hansen M."/>
            <person name="Howarth C."/>
            <person name="Imamovic A."/>
            <person name="Larimer J."/>
            <person name="McCowan C."/>
            <person name="Murphy C."/>
            <person name="Neiman D."/>
            <person name="Pearson M."/>
            <person name="Priest M."/>
            <person name="Roberts A."/>
            <person name="Saif S."/>
            <person name="Shea T."/>
            <person name="Sisk P."/>
            <person name="Sykes S."/>
            <person name="Wortman J."/>
            <person name="Nusbaum C."/>
            <person name="Birren B."/>
        </authorList>
    </citation>
    <scope>NUCLEOTIDE SEQUENCE [LARGE SCALE GENOMIC DNA]</scope>
    <source>
        <strain evidence="1 2">CIP 107464</strain>
    </source>
</reference>
<organism evidence="1 2">
    <name type="scientific">Acinetobacter gerneri DSM 14967 = CIP 107464 = MTCC 9824</name>
    <dbReference type="NCBI Taxonomy" id="1120926"/>
    <lineage>
        <taxon>Bacteria</taxon>
        <taxon>Pseudomonadati</taxon>
        <taxon>Pseudomonadota</taxon>
        <taxon>Gammaproteobacteria</taxon>
        <taxon>Moraxellales</taxon>
        <taxon>Moraxellaceae</taxon>
        <taxon>Acinetobacter</taxon>
    </lineage>
</organism>
<evidence type="ECO:0000313" key="2">
    <source>
        <dbReference type="Proteomes" id="UP000013117"/>
    </source>
</evidence>
<evidence type="ECO:0000313" key="1">
    <source>
        <dbReference type="EMBL" id="ENV33159.1"/>
    </source>
</evidence>
<accession>N8ZHD9</accession>
<sequence>MNTLTNSNQSKLYICTSELLKRYGITKCTLINWRNNRDFPQPIVKAHGRSNSRYGVKAVATWEENNGMFDALSIDPLLPTNSRFSIIAHSL</sequence>
<name>N8ZHD9_9GAMM</name>
<dbReference type="Proteomes" id="UP000013117">
    <property type="component" value="Unassembled WGS sequence"/>
</dbReference>
<keyword evidence="2" id="KW-1185">Reference proteome</keyword>
<evidence type="ECO:0008006" key="3">
    <source>
        <dbReference type="Google" id="ProtNLM"/>
    </source>
</evidence>